<dbReference type="RefSeq" id="WP_005641225.1">
    <property type="nucleotide sequence ID" value="NZ_BAABYG010000001.1"/>
</dbReference>
<dbReference type="Proteomes" id="UP000285173">
    <property type="component" value="Unassembled WGS sequence"/>
</dbReference>
<dbReference type="Gene3D" id="2.40.128.410">
    <property type="match status" value="1"/>
</dbReference>
<evidence type="ECO:0000313" key="13">
    <source>
        <dbReference type="Proteomes" id="UP000285173"/>
    </source>
</evidence>
<dbReference type="GeneID" id="49202867"/>
<keyword evidence="2" id="KW-0732">Signal</keyword>
<evidence type="ECO:0000313" key="5">
    <source>
        <dbReference type="EMBL" id="MTU69699.1"/>
    </source>
</evidence>
<dbReference type="EMBL" id="WNDA01000017">
    <property type="protein sequence ID" value="MTU69699.1"/>
    <property type="molecule type" value="Genomic_DNA"/>
</dbReference>
<proteinExistence type="predicted"/>
<sequence length="197" mass="21331">MKRIVSMMVIFTLLLGGMTHVQAQTSKAAEKAEKKQERKEKKEERLAKDAVMGEEAFNNAMQAITNRSFVLEANSVQPLNGRVYYVNSNTNFVSLNDGQAMVQIASNSPYPGPNGLGGITVQGSASNVQVKQENNGNVYLSMSVQGIFISATVNLVLYSGTNNAMVTVDPNFSGNNLTMNGTLLPYSDSNVFQGTTY</sequence>
<evidence type="ECO:0000313" key="4">
    <source>
        <dbReference type="EMBL" id="MTU39515.1"/>
    </source>
</evidence>
<name>A0A355VP76_9BACT</name>
<evidence type="ECO:0000313" key="18">
    <source>
        <dbReference type="Proteomes" id="UP000482671"/>
    </source>
</evidence>
<gene>
    <name evidence="10" type="ORF">DW191_10690</name>
    <name evidence="9" type="ORF">DW828_09115</name>
    <name evidence="8" type="ORF">DW986_01615</name>
    <name evidence="7" type="ORF">DXB61_17720</name>
    <name evidence="3" type="ORF">GMD66_15835</name>
    <name evidence="4" type="ORF">GMD82_08470</name>
    <name evidence="5" type="ORF">GMD92_11585</name>
    <name evidence="6" type="ORF">GME02_17420</name>
</gene>
<evidence type="ECO:0000313" key="9">
    <source>
        <dbReference type="EMBL" id="RHC85863.1"/>
    </source>
</evidence>
<dbReference type="Proteomes" id="UP000434916">
    <property type="component" value="Unassembled WGS sequence"/>
</dbReference>
<evidence type="ECO:0000313" key="3">
    <source>
        <dbReference type="EMBL" id="MTU30658.1"/>
    </source>
</evidence>
<dbReference type="Proteomes" id="UP000482671">
    <property type="component" value="Unassembled WGS sequence"/>
</dbReference>
<reference evidence="15 16" key="2">
    <citation type="journal article" date="2019" name="Nat. Med.">
        <title>A library of human gut bacterial isolates paired with longitudinal multiomics data enables mechanistic microbiome research.</title>
        <authorList>
            <person name="Poyet M."/>
            <person name="Groussin M."/>
            <person name="Gibbons S.M."/>
            <person name="Avila-Pacheco J."/>
            <person name="Jiang X."/>
            <person name="Kearney S.M."/>
            <person name="Perrotta A.R."/>
            <person name="Berdy B."/>
            <person name="Zhao S."/>
            <person name="Lieberman T.D."/>
            <person name="Swanson P.K."/>
            <person name="Smith M."/>
            <person name="Roesemann S."/>
            <person name="Alexander J.E."/>
            <person name="Rich S.A."/>
            <person name="Livny J."/>
            <person name="Vlamakis H."/>
            <person name="Clish C."/>
            <person name="Bullock K."/>
            <person name="Deik A."/>
            <person name="Scott J."/>
            <person name="Pierce K.A."/>
            <person name="Xavier R.J."/>
            <person name="Alm E.J."/>
        </authorList>
    </citation>
    <scope>NUCLEOTIDE SEQUENCE [LARGE SCALE GENOMIC DNA]</scope>
    <source>
        <strain evidence="6 18">BIOML-A11</strain>
        <strain evidence="5 17">BIOML-A16</strain>
        <strain evidence="3 16">BIOML-A25</strain>
        <strain evidence="4 15">BIOML-A29</strain>
    </source>
</reference>
<dbReference type="Proteomes" id="UP000283732">
    <property type="component" value="Unassembled WGS sequence"/>
</dbReference>
<evidence type="ECO:0000313" key="16">
    <source>
        <dbReference type="Proteomes" id="UP000437446"/>
    </source>
</evidence>
<evidence type="ECO:0000313" key="7">
    <source>
        <dbReference type="EMBL" id="RGN45811.1"/>
    </source>
</evidence>
<dbReference type="OrthoDB" id="982410at2"/>
<evidence type="ECO:0000313" key="8">
    <source>
        <dbReference type="EMBL" id="RGZ51156.1"/>
    </source>
</evidence>
<evidence type="ECO:0000313" key="14">
    <source>
        <dbReference type="Proteomes" id="UP000286260"/>
    </source>
</evidence>
<feature type="signal peptide" evidence="2">
    <location>
        <begin position="1"/>
        <end position="23"/>
    </location>
</feature>
<evidence type="ECO:0000313" key="11">
    <source>
        <dbReference type="Proteomes" id="UP000261088"/>
    </source>
</evidence>
<evidence type="ECO:0000313" key="10">
    <source>
        <dbReference type="EMBL" id="RHH77206.1"/>
    </source>
</evidence>
<evidence type="ECO:0000313" key="15">
    <source>
        <dbReference type="Proteomes" id="UP000434916"/>
    </source>
</evidence>
<evidence type="ECO:0000313" key="6">
    <source>
        <dbReference type="EMBL" id="MTV03385.1"/>
    </source>
</evidence>
<protein>
    <submittedName>
        <fullName evidence="3">DUF4251 domain-containing protein</fullName>
    </submittedName>
</protein>
<dbReference type="Proteomes" id="UP000437446">
    <property type="component" value="Unassembled WGS sequence"/>
</dbReference>
<dbReference type="EMBL" id="QSUP01000038">
    <property type="protein sequence ID" value="RGN45811.1"/>
    <property type="molecule type" value="Genomic_DNA"/>
</dbReference>
<dbReference type="Pfam" id="PF14059">
    <property type="entry name" value="DUF4251"/>
    <property type="match status" value="1"/>
</dbReference>
<dbReference type="EMBL" id="QSEF01000002">
    <property type="protein sequence ID" value="RGZ51156.1"/>
    <property type="molecule type" value="Genomic_DNA"/>
</dbReference>
<dbReference type="EMBL" id="QSII01000010">
    <property type="protein sequence ID" value="RHC85863.1"/>
    <property type="molecule type" value="Genomic_DNA"/>
</dbReference>
<evidence type="ECO:0000313" key="17">
    <source>
        <dbReference type="Proteomes" id="UP000448908"/>
    </source>
</evidence>
<evidence type="ECO:0000256" key="2">
    <source>
        <dbReference type="SAM" id="SignalP"/>
    </source>
</evidence>
<dbReference type="EMBL" id="WNCN01000009">
    <property type="protein sequence ID" value="MTU39515.1"/>
    <property type="molecule type" value="Genomic_DNA"/>
</dbReference>
<feature type="compositionally biased region" description="Basic and acidic residues" evidence="1">
    <location>
        <begin position="28"/>
        <end position="46"/>
    </location>
</feature>
<keyword evidence="15" id="KW-1185">Reference proteome</keyword>
<reference evidence="11 12" key="1">
    <citation type="submission" date="2018-08" db="EMBL/GenBank/DDBJ databases">
        <title>A genome reference for cultivated species of the human gut microbiota.</title>
        <authorList>
            <person name="Zou Y."/>
            <person name="Xue W."/>
            <person name="Luo G."/>
        </authorList>
    </citation>
    <scope>NUCLEOTIDE SEQUENCE [LARGE SCALE GENOMIC DNA]</scope>
    <source>
        <strain evidence="10 12">AM16-50</strain>
        <strain evidence="9 14">AM34-17</strain>
        <strain evidence="8 13">AM50-15</strain>
        <strain evidence="7 11">OM05-11AA</strain>
    </source>
</reference>
<dbReference type="EMBL" id="WNDD01000023">
    <property type="protein sequence ID" value="MTV03385.1"/>
    <property type="molecule type" value="Genomic_DNA"/>
</dbReference>
<accession>A0A355VP76</accession>
<dbReference type="AlphaFoldDB" id="A0A355VP76"/>
<feature type="region of interest" description="Disordered" evidence="1">
    <location>
        <begin position="27"/>
        <end position="46"/>
    </location>
</feature>
<feature type="chain" id="PRO_5044584901" evidence="2">
    <location>
        <begin position="24"/>
        <end position="197"/>
    </location>
</feature>
<dbReference type="EMBL" id="WNCR01000009">
    <property type="protein sequence ID" value="MTU30658.1"/>
    <property type="molecule type" value="Genomic_DNA"/>
</dbReference>
<evidence type="ECO:0000313" key="12">
    <source>
        <dbReference type="Proteomes" id="UP000283732"/>
    </source>
</evidence>
<dbReference type="Proteomes" id="UP000448908">
    <property type="component" value="Unassembled WGS sequence"/>
</dbReference>
<dbReference type="STRING" id="46503.ERS852463_02016"/>
<organism evidence="3 16">
    <name type="scientific">Parabacteroides merdae</name>
    <dbReference type="NCBI Taxonomy" id="46503"/>
    <lineage>
        <taxon>Bacteria</taxon>
        <taxon>Pseudomonadati</taxon>
        <taxon>Bacteroidota</taxon>
        <taxon>Bacteroidia</taxon>
        <taxon>Bacteroidales</taxon>
        <taxon>Tannerellaceae</taxon>
        <taxon>Parabacteroides</taxon>
    </lineage>
</organism>
<dbReference type="EMBL" id="QRKC01000004">
    <property type="protein sequence ID" value="RHH77206.1"/>
    <property type="molecule type" value="Genomic_DNA"/>
</dbReference>
<comment type="caution">
    <text evidence="3">The sequence shown here is derived from an EMBL/GenBank/DDBJ whole genome shotgun (WGS) entry which is preliminary data.</text>
</comment>
<dbReference type="Proteomes" id="UP000286260">
    <property type="component" value="Unassembled WGS sequence"/>
</dbReference>
<dbReference type="Proteomes" id="UP000261088">
    <property type="component" value="Unassembled WGS sequence"/>
</dbReference>
<evidence type="ECO:0000256" key="1">
    <source>
        <dbReference type="SAM" id="MobiDB-lite"/>
    </source>
</evidence>
<dbReference type="InterPro" id="IPR025347">
    <property type="entry name" value="DUF4251"/>
</dbReference>